<keyword evidence="1" id="KW-0808">Transferase</keyword>
<dbReference type="Gene3D" id="3.30.565.10">
    <property type="entry name" value="Histidine kinase-like ATPase, C-terminal domain"/>
    <property type="match status" value="1"/>
</dbReference>
<dbReference type="SUPFAM" id="SSF55874">
    <property type="entry name" value="ATPase domain of HSP90 chaperone/DNA topoisomerase II/histidine kinase"/>
    <property type="match status" value="1"/>
</dbReference>
<organism evidence="1 2">
    <name type="scientific">Nitrosomonas oligotropha</name>
    <dbReference type="NCBI Taxonomy" id="42354"/>
    <lineage>
        <taxon>Bacteria</taxon>
        <taxon>Pseudomonadati</taxon>
        <taxon>Pseudomonadota</taxon>
        <taxon>Betaproteobacteria</taxon>
        <taxon>Nitrosomonadales</taxon>
        <taxon>Nitrosomonadaceae</taxon>
        <taxon>Nitrosomonas</taxon>
    </lineage>
</organism>
<reference evidence="1 2" key="1">
    <citation type="submission" date="2018-04" db="EMBL/GenBank/DDBJ databases">
        <title>Active sludge and wastewater microbial communities from Klosterneuburg, Austria.</title>
        <authorList>
            <person name="Wagner M."/>
        </authorList>
    </citation>
    <scope>NUCLEOTIDE SEQUENCE [LARGE SCALE GENOMIC DNA]</scope>
    <source>
        <strain evidence="1 2">Nm49</strain>
    </source>
</reference>
<dbReference type="Pfam" id="PF13589">
    <property type="entry name" value="HATPase_c_3"/>
    <property type="match status" value="1"/>
</dbReference>
<sequence>MIAEDTKKSSKVGLNFQVDSRIATLLSQEYTSSERAIKELIDNAWDADAENVSVTLPKPMSSEPIIIQDDGSGMTEEELRRHYLFIASDRRSRRGERTTGKNRRIKGRKGIGKFAGLMAASVMSLQTRARGRQCSFILRLQDLANVEDIEQLQIDFQIEPCNPELHGTTITLTDLHQGLVYPSASKLRQVLLQDYGRQDDFIFTINDKQLDVDDISGSYVETEQELPSVGKVRLRFSLSDGKTGLRQPGITLRVDGKSVGRPGFFGLDEQDDFPKKLLRKLFGEVEANGLRDHITAGWDTPVENSELLKIVENYILPILRDAFEQQYRREIQLAQARLQKSIHKRLSKLPEYKRHFADRAIKGVLDKYYGEPESKVEPIVYVLLEALEHSDYRLLLEHIADAKPSDVAGIADNLNEFGLADMAFLVQQATARQVILDQLEALARDDTTTEAILHKALERNLWVLGNEYSLFSLNTTLRRQIEVFLGKTYTGAKADNRPDLVLSENLSGEYLLIEFKKPKHELNHDNYVQAISYRHELSKDLNSQIRVLLIGGRRSSNFPTSNIEPQVETRLYNQVISTARKQIEWLLRMGKEQNDG</sequence>
<dbReference type="Gene3D" id="3.40.1350.10">
    <property type="match status" value="1"/>
</dbReference>
<protein>
    <submittedName>
        <fullName evidence="1">Histidine kinase/DNA gyrase B/HSP90-like ATPase</fullName>
    </submittedName>
</protein>
<comment type="caution">
    <text evidence="1">The sequence shown here is derived from an EMBL/GenBank/DDBJ whole genome shotgun (WGS) entry which is preliminary data.</text>
</comment>
<dbReference type="InterPro" id="IPR036890">
    <property type="entry name" value="HATPase_C_sf"/>
</dbReference>
<dbReference type="GO" id="GO:0003676">
    <property type="term" value="F:nucleic acid binding"/>
    <property type="evidence" value="ECO:0007669"/>
    <property type="project" value="InterPro"/>
</dbReference>
<keyword evidence="1" id="KW-0418">Kinase</keyword>
<evidence type="ECO:0000313" key="2">
    <source>
        <dbReference type="Proteomes" id="UP000244128"/>
    </source>
</evidence>
<dbReference type="GO" id="GO:0016301">
    <property type="term" value="F:kinase activity"/>
    <property type="evidence" value="ECO:0007669"/>
    <property type="project" value="UniProtKB-KW"/>
</dbReference>
<dbReference type="EMBL" id="QAOI01000015">
    <property type="protein sequence ID" value="PTQ76615.1"/>
    <property type="molecule type" value="Genomic_DNA"/>
</dbReference>
<dbReference type="AlphaFoldDB" id="A0A2T5HYE9"/>
<accession>A0A2T5HYE9</accession>
<proteinExistence type="predicted"/>
<gene>
    <name evidence="1" type="ORF">C8R26_11514</name>
</gene>
<name>A0A2T5HYE9_9PROT</name>
<dbReference type="InterPro" id="IPR011856">
    <property type="entry name" value="tRNA_endonuc-like_dom_sf"/>
</dbReference>
<evidence type="ECO:0000313" key="1">
    <source>
        <dbReference type="EMBL" id="PTQ76615.1"/>
    </source>
</evidence>
<dbReference type="RefSeq" id="WP_107803553.1">
    <property type="nucleotide sequence ID" value="NZ_QAOI01000015.1"/>
</dbReference>
<dbReference type="Proteomes" id="UP000244128">
    <property type="component" value="Unassembled WGS sequence"/>
</dbReference>